<evidence type="ECO:0000313" key="1">
    <source>
        <dbReference type="EMBL" id="GBM09572.1"/>
    </source>
</evidence>
<organism evidence="1 2">
    <name type="scientific">Araneus ventricosus</name>
    <name type="common">Orbweaver spider</name>
    <name type="synonym">Epeira ventricosa</name>
    <dbReference type="NCBI Taxonomy" id="182803"/>
    <lineage>
        <taxon>Eukaryota</taxon>
        <taxon>Metazoa</taxon>
        <taxon>Ecdysozoa</taxon>
        <taxon>Arthropoda</taxon>
        <taxon>Chelicerata</taxon>
        <taxon>Arachnida</taxon>
        <taxon>Araneae</taxon>
        <taxon>Araneomorphae</taxon>
        <taxon>Entelegynae</taxon>
        <taxon>Araneoidea</taxon>
        <taxon>Araneidae</taxon>
        <taxon>Araneus</taxon>
    </lineage>
</organism>
<evidence type="ECO:0000313" key="2">
    <source>
        <dbReference type="Proteomes" id="UP000499080"/>
    </source>
</evidence>
<dbReference type="Proteomes" id="UP000499080">
    <property type="component" value="Unassembled WGS sequence"/>
</dbReference>
<keyword evidence="2" id="KW-1185">Reference proteome</keyword>
<reference evidence="1 2" key="1">
    <citation type="journal article" date="2019" name="Sci. Rep.">
        <title>Orb-weaving spider Araneus ventricosus genome elucidates the spidroin gene catalogue.</title>
        <authorList>
            <person name="Kono N."/>
            <person name="Nakamura H."/>
            <person name="Ohtoshi R."/>
            <person name="Moran D.A.P."/>
            <person name="Shinohara A."/>
            <person name="Yoshida Y."/>
            <person name="Fujiwara M."/>
            <person name="Mori M."/>
            <person name="Tomita M."/>
            <person name="Arakawa K."/>
        </authorList>
    </citation>
    <scope>NUCLEOTIDE SEQUENCE [LARGE SCALE GENOMIC DNA]</scope>
</reference>
<protein>
    <recommendedName>
        <fullName evidence="3">BTB domain-containing protein</fullName>
    </recommendedName>
</protein>
<accession>A0A4Y2CYK9</accession>
<dbReference type="InterPro" id="IPR011333">
    <property type="entry name" value="SKP1/BTB/POZ_sf"/>
</dbReference>
<dbReference type="OrthoDB" id="6359943at2759"/>
<proteinExistence type="predicted"/>
<comment type="caution">
    <text evidence="1">The sequence shown here is derived from an EMBL/GenBank/DDBJ whole genome shotgun (WGS) entry which is preliminary data.</text>
</comment>
<evidence type="ECO:0008006" key="3">
    <source>
        <dbReference type="Google" id="ProtNLM"/>
    </source>
</evidence>
<sequence length="96" mass="10995">MLVYIYTAHIEDLTWERASLLYAAADKYATFSLKNVCSSYMKDNFSPSNACEVLLLSEFHADSDLKSAVQNYILKHLKEIINSDGWKPIQHLLLKP</sequence>
<dbReference type="AlphaFoldDB" id="A0A4Y2CYK9"/>
<dbReference type="PANTHER" id="PTHR24413">
    <property type="entry name" value="SPECKLE-TYPE POZ PROTEIN"/>
    <property type="match status" value="1"/>
</dbReference>
<name>A0A4Y2CYK9_ARAVE</name>
<gene>
    <name evidence="1" type="ORF">AVEN_29425_1</name>
</gene>
<dbReference type="EMBL" id="BGPR01000272">
    <property type="protein sequence ID" value="GBM09572.1"/>
    <property type="molecule type" value="Genomic_DNA"/>
</dbReference>
<dbReference type="CDD" id="cd14733">
    <property type="entry name" value="BACK"/>
    <property type="match status" value="1"/>
</dbReference>
<dbReference type="Gene3D" id="3.30.710.10">
    <property type="entry name" value="Potassium Channel Kv1.1, Chain A"/>
    <property type="match status" value="1"/>
</dbReference>
<dbReference type="Gene3D" id="1.25.40.420">
    <property type="match status" value="1"/>
</dbReference>